<evidence type="ECO:0000313" key="2">
    <source>
        <dbReference type="Proteomes" id="UP000202923"/>
    </source>
</evidence>
<reference evidence="1 2" key="1">
    <citation type="submission" date="2016-06" db="EMBL/GenBank/DDBJ databases">
        <authorList>
            <person name="Kjaerup R.B."/>
            <person name="Dalgaard T.S."/>
            <person name="Juul-Madsen H.R."/>
        </authorList>
    </citation>
    <scope>NUCLEOTIDE SEQUENCE [LARGE SCALE GENOMIC DNA]</scope>
</reference>
<evidence type="ECO:0000313" key="1">
    <source>
        <dbReference type="EMBL" id="ANZ49395.1"/>
    </source>
</evidence>
<protein>
    <submittedName>
        <fullName evidence="1">Uncharacterized protein</fullName>
    </submittedName>
</protein>
<name>A0A1B2IDW6_9CAUD</name>
<dbReference type="KEGG" id="vg:29061887"/>
<proteinExistence type="predicted"/>
<sequence>MKLVNMLMYPVYGIPEQIRRRMAYSSSLSAMDELKEIVSREGRNAIATPMYQQALSDVVSFDSTPNGIERPLVNVGEGNMVDRFNYNSDSTDVYNFIAVLVADPVNDTRSQETQFIITGYTSRAEQSLTGLLPDDMVLYINDVFGLQQTYGAPDLFGQRQVIPGSERMVDNYVLSQALSVDNYQESTIDLISIAKSADMVRKIQLGANEQFVPDANTIFSPVASTQAQLMSSRLTNPGEFVSAMSTSYLKSRGQDDTLTAVDSFFDSDGANGVQRELNGMGVMRSFASFPFIRSLRESLQRNTGLGSEAWRNAQKANFRLMDIRAAISNPEKLNVDISTSLHDAFMNRTGIIEKTDNWLSMNDYSTPGSLVAFDIAMQLSQVMARSKVGACAITFDNMMADFVTEPTLMVNPRSVEGIMKTQLPAALAQQLLSDLKRLFITVSKHNSLRFEVFIVARLGTVNRIEIRMDGDLVKEFFTFASFMSNRLHMGNTTDLKYVGQLAKDTERLFSSIDEAYVDNERAVGKSNLQFNIPDAPGTGNAGLGGLGLSSDFDNFKL</sequence>
<accession>A0A1B2IDW6</accession>
<gene>
    <name evidence="1" type="ORF">KWAN_43</name>
</gene>
<dbReference type="GeneID" id="29061887"/>
<dbReference type="Proteomes" id="UP000202923">
    <property type="component" value="Genome"/>
</dbReference>
<dbReference type="OrthoDB" id="2304at10239"/>
<dbReference type="EMBL" id="KX397369">
    <property type="protein sequence ID" value="ANZ49395.1"/>
    <property type="molecule type" value="Genomic_DNA"/>
</dbReference>
<dbReference type="RefSeq" id="YP_009278648.1">
    <property type="nucleotide sequence ID" value="NC_031010.1"/>
</dbReference>
<organism evidence="1 2">
    <name type="scientific">Erwinia phage vB_EamM_Kwan</name>
    <dbReference type="NCBI Taxonomy" id="1883374"/>
    <lineage>
        <taxon>Viruses</taxon>
        <taxon>Duplodnaviria</taxon>
        <taxon>Heunggongvirae</taxon>
        <taxon>Uroviricota</taxon>
        <taxon>Caudoviricetes</taxon>
        <taxon>Chimalliviridae</taxon>
        <taxon>Wellingtonvirus</taxon>
        <taxon>Wellingtonvirus wellington</taxon>
    </lineage>
</organism>